<dbReference type="AlphaFoldDB" id="A0AAV4LVD3"/>
<dbReference type="GeneID" id="94195673"/>
<sequence length="433" mass="46290">MTNCTDVPPPNSLKEALDFAGALSNQGLGNSVGKELEKRVSGYSDKIAVDNYFADTLNNLKELRQKLDKQHSTYGLYTDLESKSADCVADTVSDCFPMLYCTLFYLNFNVNGSEKGGGGWASQPCNSGNIFNWLENGTSITSPCSPAKIWRGGFDSSGVKCSQGSAFSSQLSGCLGDQGGSKFEMLLSCILFLRPFLPELTSTFMVFVKEICIVVSGESQHEDEEEEDDEEETGESRKALHTNLEEKYKSFNEYSSLKSCCASLKKNIGQLIGKGPSGDDGALHIPRNSHTLFKEKLNSDKFSVYLQWVSQNLQYLIRNLIQMKEECTSWDPSDLSNGQAAGPFPYGFGFPKNWQSATVKSALSALTTDGSTDSLPALQSHVNKLIGSSTSSSAGSAVGGVLGTAALGGTAAALATNLGGVTTALKGAIGISK</sequence>
<protein>
    <submittedName>
        <fullName evidence="1">Secreted antigen 1</fullName>
    </submittedName>
</protein>
<gene>
    <name evidence="1" type="ORF">BcabD6B2_36270</name>
</gene>
<evidence type="ECO:0000313" key="2">
    <source>
        <dbReference type="Proteomes" id="UP001497744"/>
    </source>
</evidence>
<dbReference type="EMBL" id="BPLF01000003">
    <property type="protein sequence ID" value="GIX64192.1"/>
    <property type="molecule type" value="Genomic_DNA"/>
</dbReference>
<dbReference type="Proteomes" id="UP001497744">
    <property type="component" value="Unassembled WGS sequence"/>
</dbReference>
<accession>A0AAV4LVD3</accession>
<keyword evidence="2" id="KW-1185">Reference proteome</keyword>
<reference evidence="1 2" key="1">
    <citation type="submission" date="2021-06" db="EMBL/GenBank/DDBJ databases">
        <title>Genome sequence of Babesia caballi.</title>
        <authorList>
            <person name="Yamagishi J."/>
            <person name="Kidaka T."/>
            <person name="Ochi A."/>
        </authorList>
    </citation>
    <scope>NUCLEOTIDE SEQUENCE [LARGE SCALE GENOMIC DNA]</scope>
    <source>
        <strain evidence="1">USDA-D6B2</strain>
    </source>
</reference>
<dbReference type="RefSeq" id="XP_067716261.1">
    <property type="nucleotide sequence ID" value="XM_067860160.1"/>
</dbReference>
<proteinExistence type="predicted"/>
<evidence type="ECO:0000313" key="1">
    <source>
        <dbReference type="EMBL" id="GIX64192.1"/>
    </source>
</evidence>
<name>A0AAV4LVD3_BABCB</name>
<comment type="caution">
    <text evidence="1">The sequence shown here is derived from an EMBL/GenBank/DDBJ whole genome shotgun (WGS) entry which is preliminary data.</text>
</comment>
<organism evidence="1 2">
    <name type="scientific">Babesia caballi</name>
    <dbReference type="NCBI Taxonomy" id="5871"/>
    <lineage>
        <taxon>Eukaryota</taxon>
        <taxon>Sar</taxon>
        <taxon>Alveolata</taxon>
        <taxon>Apicomplexa</taxon>
        <taxon>Aconoidasida</taxon>
        <taxon>Piroplasmida</taxon>
        <taxon>Babesiidae</taxon>
        <taxon>Babesia</taxon>
    </lineage>
</organism>